<name>A0ABM5JM55_DIAVI</name>
<evidence type="ECO:0000313" key="1">
    <source>
        <dbReference type="EnsemblMetazoa" id="XP_050499024.1"/>
    </source>
</evidence>
<proteinExistence type="predicted"/>
<dbReference type="Gene3D" id="2.130.10.10">
    <property type="entry name" value="YVTN repeat-like/Quinoprotein amine dehydrogenase"/>
    <property type="match status" value="2"/>
</dbReference>
<dbReference type="RefSeq" id="XP_050499024.1">
    <property type="nucleotide sequence ID" value="XM_050643067.1"/>
</dbReference>
<dbReference type="GeneID" id="126879797"/>
<reference evidence="1" key="1">
    <citation type="submission" date="2025-05" db="UniProtKB">
        <authorList>
            <consortium name="EnsemblMetazoa"/>
        </authorList>
    </citation>
    <scope>IDENTIFICATION</scope>
</reference>
<dbReference type="InterPro" id="IPR001680">
    <property type="entry name" value="WD40_rpt"/>
</dbReference>
<keyword evidence="2" id="KW-1185">Reference proteome</keyword>
<dbReference type="PANTHER" id="PTHR44414:SF1">
    <property type="entry name" value="PROTEIN NEDD1"/>
    <property type="match status" value="1"/>
</dbReference>
<dbReference type="SUPFAM" id="SSF50978">
    <property type="entry name" value="WD40 repeat-like"/>
    <property type="match status" value="1"/>
</dbReference>
<dbReference type="SMART" id="SM00320">
    <property type="entry name" value="WD40"/>
    <property type="match status" value="3"/>
</dbReference>
<protein>
    <recommendedName>
        <fullName evidence="3">Protein NEDD1-like</fullName>
    </recommendedName>
</protein>
<dbReference type="InterPro" id="IPR036322">
    <property type="entry name" value="WD40_repeat_dom_sf"/>
</dbReference>
<dbReference type="PANTHER" id="PTHR44414">
    <property type="entry name" value="PROTEIN NEDD1"/>
    <property type="match status" value="1"/>
</dbReference>
<organism evidence="1 2">
    <name type="scientific">Diabrotica virgifera virgifera</name>
    <name type="common">western corn rootworm</name>
    <dbReference type="NCBI Taxonomy" id="50390"/>
    <lineage>
        <taxon>Eukaryota</taxon>
        <taxon>Metazoa</taxon>
        <taxon>Ecdysozoa</taxon>
        <taxon>Arthropoda</taxon>
        <taxon>Hexapoda</taxon>
        <taxon>Insecta</taxon>
        <taxon>Pterygota</taxon>
        <taxon>Neoptera</taxon>
        <taxon>Endopterygota</taxon>
        <taxon>Coleoptera</taxon>
        <taxon>Polyphaga</taxon>
        <taxon>Cucujiformia</taxon>
        <taxon>Chrysomeloidea</taxon>
        <taxon>Chrysomelidae</taxon>
        <taxon>Galerucinae</taxon>
        <taxon>Diabroticina</taxon>
        <taxon>Diabroticites</taxon>
        <taxon>Diabrotica</taxon>
    </lineage>
</organism>
<evidence type="ECO:0008006" key="3">
    <source>
        <dbReference type="Google" id="ProtNLM"/>
    </source>
</evidence>
<dbReference type="EnsemblMetazoa" id="XM_050643067.1">
    <property type="protein sequence ID" value="XP_050499024.1"/>
    <property type="gene ID" value="LOC126879797"/>
</dbReference>
<dbReference type="InterPro" id="IPR052818">
    <property type="entry name" value="NEDD1_Spindle_Assembly"/>
</dbReference>
<dbReference type="InterPro" id="IPR015943">
    <property type="entry name" value="WD40/YVTN_repeat-like_dom_sf"/>
</dbReference>
<accession>A0ABM5JM55</accession>
<dbReference type="Proteomes" id="UP001652700">
    <property type="component" value="Unplaced"/>
</dbReference>
<sequence>MTLATSSKDIRLYKWPNITYIGLYETPIDCMLVKSISWSCDGKEILAVKSKGCPVIVDVYNKNDLNLEAYECSFINHASVGVFLNTDPDKIAFGTDEGFILIYNVKHARRPQDFLKLQSSIQYLDFSADDQLLAAGCSNGTIVLLNSSYTPCASFLISGSHTLSNLCYNKICPNLLAGASKEGVLSVWNTETTDNLFISKQHAARITDLAFFNNGLSSVGIDRKFVTYDLRSFKASCYELDCPLSSLSYLDGTYELAVSTTTGQLRSYDSRNMKSPLRTLVAIANGGIKKISFPMNPDVGVLGYTDRRLEDDFSASGDFSIASGSSPRRSNACEKYMKLGSPTTADTDTHYMHSPKKYFTSSKYEDLNKFIEDKLKVATRDFEEKLIQTFYKLRINTSKKFVSVEDKISQNWNNFVDYLKFSGQGATGESEMAIQRYNDEVDDQAGSDK</sequence>
<evidence type="ECO:0000313" key="2">
    <source>
        <dbReference type="Proteomes" id="UP001652700"/>
    </source>
</evidence>